<proteinExistence type="predicted"/>
<evidence type="ECO:0000313" key="2">
    <source>
        <dbReference type="EMBL" id="MCY9693247.1"/>
    </source>
</evidence>
<dbReference type="Pfam" id="PF20020">
    <property type="entry name" value="DUF6431"/>
    <property type="match status" value="1"/>
</dbReference>
<dbReference type="EMBL" id="JAMDMX010000031">
    <property type="protein sequence ID" value="MCY9693247.1"/>
    <property type="molecule type" value="Genomic_DNA"/>
</dbReference>
<reference evidence="2 3" key="1">
    <citation type="submission" date="2022-05" db="EMBL/GenBank/DDBJ databases">
        <title>Genome Sequencing of Bee-Associated Microbes.</title>
        <authorList>
            <person name="Dunlap C."/>
        </authorList>
    </citation>
    <scope>NUCLEOTIDE SEQUENCE [LARGE SCALE GENOMIC DNA]</scope>
    <source>
        <strain evidence="2 3">NRRL B-14421</strain>
    </source>
</reference>
<keyword evidence="3" id="KW-1185">Reference proteome</keyword>
<evidence type="ECO:0000259" key="1">
    <source>
        <dbReference type="Pfam" id="PF20020"/>
    </source>
</evidence>
<feature type="domain" description="DUF6431" evidence="1">
    <location>
        <begin position="20"/>
        <end position="102"/>
    </location>
</feature>
<gene>
    <name evidence="2" type="ORF">M5X19_10155</name>
</gene>
<organism evidence="2 3">
    <name type="scientific">Paenibacillus alginolyticus</name>
    <dbReference type="NCBI Taxonomy" id="59839"/>
    <lineage>
        <taxon>Bacteria</taxon>
        <taxon>Bacillati</taxon>
        <taxon>Bacillota</taxon>
        <taxon>Bacilli</taxon>
        <taxon>Bacillales</taxon>
        <taxon>Paenibacillaceae</taxon>
        <taxon>Paenibacillus</taxon>
    </lineage>
</organism>
<name>A0ABT4GAN3_9BACL</name>
<evidence type="ECO:0000313" key="3">
    <source>
        <dbReference type="Proteomes" id="UP001527099"/>
    </source>
</evidence>
<dbReference type="RefSeq" id="WP_268614777.1">
    <property type="nucleotide sequence ID" value="NZ_JAMDMX010000031.1"/>
</dbReference>
<sequence>MSWLRRSPAFFVRCVEIVPCPCCGEGLKVIGSRRRICRNATGEVKVFILRRLRCSSCRKIHHELPDCVVPYKRYESTCIEDVVSEEPGRAIVAADDSTLYRWRSWYNELATYWCGALSSIAVRFHQQPLEVSSTPSLSTHQRIGHIVGDAPGWLARVVRPIANVNLWLHTRSAFLSTDAFGRLSS</sequence>
<dbReference type="Proteomes" id="UP001527099">
    <property type="component" value="Unassembled WGS sequence"/>
</dbReference>
<comment type="caution">
    <text evidence="2">The sequence shown here is derived from an EMBL/GenBank/DDBJ whole genome shotgun (WGS) entry which is preliminary data.</text>
</comment>
<protein>
    <submittedName>
        <fullName evidence="2">DUF6431 domain-containing protein</fullName>
    </submittedName>
</protein>
<accession>A0ABT4GAN3</accession>
<dbReference type="InterPro" id="IPR045536">
    <property type="entry name" value="DUF6431"/>
</dbReference>